<sequence length="308" mass="34459">MSLPSMEHHPVPVHQEPFEQEYSFSPPQPYKGYAVSGKIMLSAIIILFFVVILMVCLHLYARWYLVRARRRHLRRNRRNRRTHIMFHEDPYAATLSTPVRGLDASILNSLPVFVHSSKSTETTQFCEQPILECAVCLSEFEDGEKGRLLPKCNHSFHIECIDMWFHSHSTCPLCRAPVEPGPESETRADVVLNVCEPEGGEPGPSSELCSECCNSETTSSGSRRKPLDIVVPRRNESFGRGEDSGRGGSPASQAFRSPMSRMLSFTRMLSRDRRNGSVSPSGGNAGGYSSVAESEDIEIGGRQETRKE</sequence>
<dbReference type="GeneID" id="110750264"/>
<dbReference type="GO" id="GO:0061630">
    <property type="term" value="F:ubiquitin protein ligase activity"/>
    <property type="evidence" value="ECO:0007669"/>
    <property type="project" value="UniProtKB-EC"/>
</dbReference>
<keyword evidence="11 16" id="KW-1133">Transmembrane helix</keyword>
<keyword evidence="9" id="KW-0833">Ubl conjugation pathway</keyword>
<name>A0A6P5RMV3_PRUAV</name>
<dbReference type="SMART" id="SM00184">
    <property type="entry name" value="RING"/>
    <property type="match status" value="1"/>
</dbReference>
<feature type="domain" description="RING-type" evidence="17">
    <location>
        <begin position="133"/>
        <end position="175"/>
    </location>
</feature>
<keyword evidence="12 16" id="KW-0472">Membrane</keyword>
<evidence type="ECO:0000259" key="17">
    <source>
        <dbReference type="PROSITE" id="PS50089"/>
    </source>
</evidence>
<evidence type="ECO:0000256" key="10">
    <source>
        <dbReference type="ARBA" id="ARBA00022833"/>
    </source>
</evidence>
<comment type="subcellular location">
    <subcellularLocation>
        <location evidence="2">Membrane</location>
        <topology evidence="2">Single-pass membrane protein</topology>
    </subcellularLocation>
</comment>
<dbReference type="SUPFAM" id="SSF57850">
    <property type="entry name" value="RING/U-box"/>
    <property type="match status" value="1"/>
</dbReference>
<proteinExistence type="inferred from homology"/>
<evidence type="ECO:0000256" key="1">
    <source>
        <dbReference type="ARBA" id="ARBA00000900"/>
    </source>
</evidence>
<dbReference type="GO" id="GO:0016020">
    <property type="term" value="C:membrane"/>
    <property type="evidence" value="ECO:0007669"/>
    <property type="project" value="UniProtKB-SubCell"/>
</dbReference>
<evidence type="ECO:0000256" key="9">
    <source>
        <dbReference type="ARBA" id="ARBA00022786"/>
    </source>
</evidence>
<comment type="pathway">
    <text evidence="3">Protein modification; protein ubiquitination.</text>
</comment>
<evidence type="ECO:0000256" key="14">
    <source>
        <dbReference type="PROSITE-ProRule" id="PRU00175"/>
    </source>
</evidence>
<keyword evidence="5" id="KW-0808">Transferase</keyword>
<evidence type="ECO:0000313" key="18">
    <source>
        <dbReference type="Proteomes" id="UP000515124"/>
    </source>
</evidence>
<reference evidence="19" key="1">
    <citation type="submission" date="2025-08" db="UniProtKB">
        <authorList>
            <consortium name="RefSeq"/>
        </authorList>
    </citation>
    <scope>IDENTIFICATION</scope>
</reference>
<comment type="catalytic activity">
    <reaction evidence="1">
        <text>S-ubiquitinyl-[E2 ubiquitin-conjugating enzyme]-L-cysteine + [acceptor protein]-L-lysine = [E2 ubiquitin-conjugating enzyme]-L-cysteine + N(6)-ubiquitinyl-[acceptor protein]-L-lysine.</text>
        <dbReference type="EC" id="2.3.2.27"/>
    </reaction>
</comment>
<comment type="similarity">
    <text evidence="13">Belongs to the RING-type zinc finger family. ATL subfamily.</text>
</comment>
<evidence type="ECO:0000256" key="5">
    <source>
        <dbReference type="ARBA" id="ARBA00022679"/>
    </source>
</evidence>
<feature type="compositionally biased region" description="Basic and acidic residues" evidence="15">
    <location>
        <begin position="225"/>
        <end position="245"/>
    </location>
</feature>
<dbReference type="InterPro" id="IPR013083">
    <property type="entry name" value="Znf_RING/FYVE/PHD"/>
</dbReference>
<dbReference type="Gene3D" id="3.30.40.10">
    <property type="entry name" value="Zinc/RING finger domain, C3HC4 (zinc finger)"/>
    <property type="match status" value="1"/>
</dbReference>
<feature type="compositionally biased region" description="Basic and acidic residues" evidence="15">
    <location>
        <begin position="299"/>
        <end position="308"/>
    </location>
</feature>
<organism evidence="18 19">
    <name type="scientific">Prunus avium</name>
    <name type="common">Cherry</name>
    <name type="synonym">Cerasus avium</name>
    <dbReference type="NCBI Taxonomy" id="42229"/>
    <lineage>
        <taxon>Eukaryota</taxon>
        <taxon>Viridiplantae</taxon>
        <taxon>Streptophyta</taxon>
        <taxon>Embryophyta</taxon>
        <taxon>Tracheophyta</taxon>
        <taxon>Spermatophyta</taxon>
        <taxon>Magnoliopsida</taxon>
        <taxon>eudicotyledons</taxon>
        <taxon>Gunneridae</taxon>
        <taxon>Pentapetalae</taxon>
        <taxon>rosids</taxon>
        <taxon>fabids</taxon>
        <taxon>Rosales</taxon>
        <taxon>Rosaceae</taxon>
        <taxon>Amygdaloideae</taxon>
        <taxon>Amygdaleae</taxon>
        <taxon>Prunus</taxon>
    </lineage>
</organism>
<dbReference type="Gramene" id="Pav_sc0000174.1_g740.1.mk:mrna">
    <property type="protein sequence ID" value="Pav_sc0000174.1_g740.1.mk:CDS:1"/>
    <property type="gene ID" value="Pav_sc0000174.1_g740.1.mk"/>
</dbReference>
<feature type="region of interest" description="Disordered" evidence="15">
    <location>
        <begin position="215"/>
        <end position="308"/>
    </location>
</feature>
<keyword evidence="10" id="KW-0862">Zinc</keyword>
<dbReference type="PROSITE" id="PS50089">
    <property type="entry name" value="ZF_RING_2"/>
    <property type="match status" value="1"/>
</dbReference>
<dbReference type="Proteomes" id="UP000515124">
    <property type="component" value="Unplaced"/>
</dbReference>
<dbReference type="Pfam" id="PF13639">
    <property type="entry name" value="zf-RING_2"/>
    <property type="match status" value="1"/>
</dbReference>
<evidence type="ECO:0000313" key="19">
    <source>
        <dbReference type="RefSeq" id="XP_021806255.1"/>
    </source>
</evidence>
<evidence type="ECO:0000256" key="4">
    <source>
        <dbReference type="ARBA" id="ARBA00012483"/>
    </source>
</evidence>
<evidence type="ECO:0000256" key="13">
    <source>
        <dbReference type="ARBA" id="ARBA00024209"/>
    </source>
</evidence>
<keyword evidence="6 16" id="KW-0812">Transmembrane</keyword>
<keyword evidence="7" id="KW-0479">Metal-binding</keyword>
<dbReference type="InterPro" id="IPR001841">
    <property type="entry name" value="Znf_RING"/>
</dbReference>
<dbReference type="InterPro" id="IPR044600">
    <property type="entry name" value="ATL1/ATL16-like"/>
</dbReference>
<dbReference type="KEGG" id="pavi:110750264"/>
<accession>A0A6P5RMV3</accession>
<feature type="transmembrane region" description="Helical" evidence="16">
    <location>
        <begin position="39"/>
        <end position="65"/>
    </location>
</feature>
<dbReference type="GO" id="GO:0008270">
    <property type="term" value="F:zinc ion binding"/>
    <property type="evidence" value="ECO:0007669"/>
    <property type="project" value="UniProtKB-KW"/>
</dbReference>
<evidence type="ECO:0000256" key="15">
    <source>
        <dbReference type="SAM" id="MobiDB-lite"/>
    </source>
</evidence>
<evidence type="ECO:0000256" key="8">
    <source>
        <dbReference type="ARBA" id="ARBA00022771"/>
    </source>
</evidence>
<keyword evidence="18" id="KW-1185">Reference proteome</keyword>
<evidence type="ECO:0000256" key="11">
    <source>
        <dbReference type="ARBA" id="ARBA00022989"/>
    </source>
</evidence>
<evidence type="ECO:0000256" key="2">
    <source>
        <dbReference type="ARBA" id="ARBA00004167"/>
    </source>
</evidence>
<dbReference type="CDD" id="cd16461">
    <property type="entry name" value="RING-H2_EL5-like"/>
    <property type="match status" value="1"/>
</dbReference>
<dbReference type="AlphaFoldDB" id="A0A6P5RMV3"/>
<gene>
    <name evidence="19" type="primary">LOC110750264</name>
</gene>
<evidence type="ECO:0000256" key="12">
    <source>
        <dbReference type="ARBA" id="ARBA00023136"/>
    </source>
</evidence>
<evidence type="ECO:0000256" key="6">
    <source>
        <dbReference type="ARBA" id="ARBA00022692"/>
    </source>
</evidence>
<dbReference type="PANTHER" id="PTHR46913:SF1">
    <property type="entry name" value="RING-H2 FINGER PROTEIN ATL16"/>
    <property type="match status" value="1"/>
</dbReference>
<evidence type="ECO:0000256" key="16">
    <source>
        <dbReference type="SAM" id="Phobius"/>
    </source>
</evidence>
<evidence type="ECO:0000256" key="3">
    <source>
        <dbReference type="ARBA" id="ARBA00004906"/>
    </source>
</evidence>
<protein>
    <recommendedName>
        <fullName evidence="4">RING-type E3 ubiquitin transferase</fullName>
        <ecNumber evidence="4">2.3.2.27</ecNumber>
    </recommendedName>
</protein>
<keyword evidence="8 14" id="KW-0863">Zinc-finger</keyword>
<dbReference type="PANTHER" id="PTHR46913">
    <property type="entry name" value="RING-H2 FINGER PROTEIN ATL16"/>
    <property type="match status" value="1"/>
</dbReference>
<dbReference type="EC" id="2.3.2.27" evidence="4"/>
<dbReference type="FunFam" id="3.30.40.10:FF:000475">
    <property type="entry name" value="RING-H2 finger protein ATL3"/>
    <property type="match status" value="1"/>
</dbReference>
<evidence type="ECO:0000256" key="7">
    <source>
        <dbReference type="ARBA" id="ARBA00022723"/>
    </source>
</evidence>
<dbReference type="GO" id="GO:0016567">
    <property type="term" value="P:protein ubiquitination"/>
    <property type="evidence" value="ECO:0007669"/>
    <property type="project" value="InterPro"/>
</dbReference>
<dbReference type="RefSeq" id="XP_021806255.1">
    <property type="nucleotide sequence ID" value="XM_021950563.1"/>
</dbReference>